<dbReference type="Proteomes" id="UP001165064">
    <property type="component" value="Unassembled WGS sequence"/>
</dbReference>
<protein>
    <submittedName>
        <fullName evidence="1">Unnamed protein product</fullName>
    </submittedName>
</protein>
<comment type="caution">
    <text evidence="1">The sequence shown here is derived from an EMBL/GenBank/DDBJ whole genome shotgun (WGS) entry which is preliminary data.</text>
</comment>
<keyword evidence="2" id="KW-1185">Reference proteome</keyword>
<accession>A0ACB5U0U7</accession>
<gene>
    <name evidence="1" type="ORF">Amon02_001055000</name>
</gene>
<name>A0ACB5U0U7_AMBMO</name>
<evidence type="ECO:0000313" key="2">
    <source>
        <dbReference type="Proteomes" id="UP001165064"/>
    </source>
</evidence>
<dbReference type="EMBL" id="BSXS01010765">
    <property type="protein sequence ID" value="GME98869.1"/>
    <property type="molecule type" value="Genomic_DNA"/>
</dbReference>
<evidence type="ECO:0000313" key="1">
    <source>
        <dbReference type="EMBL" id="GME98869.1"/>
    </source>
</evidence>
<proteinExistence type="predicted"/>
<organism evidence="1 2">
    <name type="scientific">Ambrosiozyma monospora</name>
    <name type="common">Yeast</name>
    <name type="synonym">Endomycopsis monosporus</name>
    <dbReference type="NCBI Taxonomy" id="43982"/>
    <lineage>
        <taxon>Eukaryota</taxon>
        <taxon>Fungi</taxon>
        <taxon>Dikarya</taxon>
        <taxon>Ascomycota</taxon>
        <taxon>Saccharomycotina</taxon>
        <taxon>Pichiomycetes</taxon>
        <taxon>Pichiales</taxon>
        <taxon>Pichiaceae</taxon>
        <taxon>Ambrosiozyma</taxon>
    </lineage>
</organism>
<sequence length="348" mass="37323">MLELYGDGSLLTVAQADGLIIATPTGSTAYSLSAGGSLVHPSVSAISVTPICPHTLSFRPILLPDSMSLKVKVPLRSRATAFAAFDGRARVELLKGYYVSVSASPFPFPTVRSSKTEYIDSVSRVLNWNNREEQKSFVHLLSDKNKKSYTKYQKSHPDRINTSLDQDFPLNSPSYGSNISKLEDNMQKLKLDTPANTTINGISRTTTVSTSTTRTNTPVQATPTHWTADNANAAKATFHLNGGDSHSSISSIMRTISGNGNSNAQNRPLSDPSVSVSTSVVPSVAGSATGLATGYAGCDQMLSDDYCADSENCGDDAFDAFDEEEEENDDTPDGDDEGGYEIDYNDDD</sequence>
<reference evidence="1" key="1">
    <citation type="submission" date="2023-04" db="EMBL/GenBank/DDBJ databases">
        <title>Ambrosiozyma monospora NBRC 10751.</title>
        <authorList>
            <person name="Ichikawa N."/>
            <person name="Sato H."/>
            <person name="Tonouchi N."/>
        </authorList>
    </citation>
    <scope>NUCLEOTIDE SEQUENCE</scope>
    <source>
        <strain evidence="1">NBRC 10751</strain>
    </source>
</reference>